<evidence type="ECO:0000313" key="21">
    <source>
        <dbReference type="EMBL" id="TCK19451.1"/>
    </source>
</evidence>
<dbReference type="SUPFAM" id="SSF74863">
    <property type="entry name" value="Thiol:disulfide interchange protein DsbD, N-terminal domain (DsbD-alpha)"/>
    <property type="match status" value="2"/>
</dbReference>
<dbReference type="GO" id="GO:0005886">
    <property type="term" value="C:plasma membrane"/>
    <property type="evidence" value="ECO:0007669"/>
    <property type="project" value="UniProtKB-SubCell"/>
</dbReference>
<gene>
    <name evidence="18" type="primary">dsbD</name>
    <name evidence="21" type="ORF">DFR30_2762</name>
</gene>
<feature type="disulfide bond" description="Redox-active" evidence="18">
    <location>
        <begin position="274"/>
        <end position="280"/>
    </location>
</feature>
<keyword evidence="13 18" id="KW-0472">Membrane</keyword>
<evidence type="ECO:0000256" key="5">
    <source>
        <dbReference type="ARBA" id="ARBA00022519"/>
    </source>
</evidence>
<feature type="transmembrane region" description="Helical" evidence="18">
    <location>
        <begin position="558"/>
        <end position="576"/>
    </location>
</feature>
<feature type="transmembrane region" description="Helical" evidence="18">
    <location>
        <begin position="534"/>
        <end position="552"/>
    </location>
</feature>
<dbReference type="Pfam" id="PF02683">
    <property type="entry name" value="DsbD_TM"/>
    <property type="match status" value="1"/>
</dbReference>
<evidence type="ECO:0000313" key="22">
    <source>
        <dbReference type="Proteomes" id="UP000295707"/>
    </source>
</evidence>
<evidence type="ECO:0000256" key="6">
    <source>
        <dbReference type="ARBA" id="ARBA00022692"/>
    </source>
</evidence>
<sequence length="757" mass="80645" precursor="true">MKNWLPLMLAGWMSVAHAGLFGDDELLPPDEAFAFKASVDANGHIQADWKIADGYYLYKDKFKFSAGDGKAVLEPADFPAAKIKKDPVFGTVETYRKKVRIDIPVTRQAGAGNQLDFTATYQGCADMGVCYPPQTRTVSLLLPDAAAAQTSSTGSALGALNALGTDLGFDDESALLPPDEAFRVDVLVKDADHIAASWVIAEGYYLYRDKFEFALEPAKGVSLLPVQMPEGELKQDEFFGEIQVYHEVVDVPLALRREAGPATPVTLVVKYQGCAEAGVCYQPMSKHIELMLPPADGSSAAATAPADNKPAGKPATTSLSEQDAIARRLADGDMIATLLAFFGFGLLLSLTPCVFPMIPILSSIIVGQGSSITVRKSFVLSLVYVLAMAATYTVAGVVAGLFGENLQAAFQNTWILVAFATVFVLLSFSMFGFYELQMPSFIQHKLSSVSNRQQGGSLVGVAIMGFLSALIVGPCVAAPLAGALIYIGQTGDAVLGGLALFTLSMGMGAPLIAIGIGAGKLLPKAGAWMDRVKAVFGVLMLAVAIWLLERILPPSLTLALWSALLIVSAVYLHAADGLPVEATGWSRLWKGVGLLSLAYGVLLLVGAASGGSDPLRPLAGIGSGGGNQAIAVQAHEISFKQIHSLADLQRELDAAARAGKPVMVDFYADWCVSCKEMEKYTFGNARVQQALESFVLLQADVTENNDDDKALLKRFGLFGPPGILFFDAKGQERKDLSVVGFKKPDEFLEVIRKVQKP</sequence>
<feature type="compositionally biased region" description="Low complexity" evidence="19">
    <location>
        <begin position="299"/>
        <end position="312"/>
    </location>
</feature>
<evidence type="ECO:0000256" key="10">
    <source>
        <dbReference type="ARBA" id="ARBA00022989"/>
    </source>
</evidence>
<accession>A0A4R1HFA0</accession>
<evidence type="ECO:0000256" key="2">
    <source>
        <dbReference type="ARBA" id="ARBA00007241"/>
    </source>
</evidence>
<feature type="transmembrane region" description="Helical" evidence="18">
    <location>
        <begin position="588"/>
        <end position="608"/>
    </location>
</feature>
<evidence type="ECO:0000256" key="14">
    <source>
        <dbReference type="ARBA" id="ARBA00023157"/>
    </source>
</evidence>
<dbReference type="CDD" id="cd02953">
    <property type="entry name" value="DsbDgamma"/>
    <property type="match status" value="1"/>
</dbReference>
<keyword evidence="10 18" id="KW-1133">Transmembrane helix</keyword>
<evidence type="ECO:0000256" key="4">
    <source>
        <dbReference type="ARBA" id="ARBA00022475"/>
    </source>
</evidence>
<dbReference type="Proteomes" id="UP000295707">
    <property type="component" value="Unassembled WGS sequence"/>
</dbReference>
<feature type="transmembrane region" description="Helical" evidence="18">
    <location>
        <begin position="457"/>
        <end position="487"/>
    </location>
</feature>
<dbReference type="PANTHER" id="PTHR32234:SF0">
    <property type="entry name" value="THIOL:DISULFIDE INTERCHANGE PROTEIN DSBD"/>
    <property type="match status" value="1"/>
</dbReference>
<dbReference type="Pfam" id="PF11412">
    <property type="entry name" value="DsbD_N"/>
    <property type="match status" value="2"/>
</dbReference>
<comment type="caution">
    <text evidence="21">The sequence shown here is derived from an EMBL/GenBank/DDBJ whole genome shotgun (WGS) entry which is preliminary data.</text>
</comment>
<comment type="subcellular location">
    <subcellularLocation>
        <location evidence="1 18">Cell inner membrane</location>
        <topology evidence="1 18">Multi-pass membrane protein</topology>
    </subcellularLocation>
</comment>
<keyword evidence="4 18" id="KW-1003">Cell membrane</keyword>
<keyword evidence="7 18" id="KW-0732">Signal</keyword>
<dbReference type="InterPro" id="IPR036929">
    <property type="entry name" value="DsbDN_sf"/>
</dbReference>
<dbReference type="GO" id="GO:0045454">
    <property type="term" value="P:cell redox homeostasis"/>
    <property type="evidence" value="ECO:0007669"/>
    <property type="project" value="TreeGrafter"/>
</dbReference>
<feature type="chain" id="PRO_5021057206" description="Thiol:disulfide interchange protein DsbD" evidence="18">
    <location>
        <begin position="19"/>
        <end position="757"/>
    </location>
</feature>
<dbReference type="OrthoDB" id="9811036at2"/>
<feature type="transmembrane region" description="Helical" evidence="18">
    <location>
        <begin position="338"/>
        <end position="366"/>
    </location>
</feature>
<keyword evidence="6 18" id="KW-0812">Transmembrane</keyword>
<evidence type="ECO:0000256" key="18">
    <source>
        <dbReference type="HAMAP-Rule" id="MF_00399"/>
    </source>
</evidence>
<keyword evidence="14 18" id="KW-1015">Disulfide bond</keyword>
<organism evidence="21 22">
    <name type="scientific">Thiogranum longum</name>
    <dbReference type="NCBI Taxonomy" id="1537524"/>
    <lineage>
        <taxon>Bacteria</taxon>
        <taxon>Pseudomonadati</taxon>
        <taxon>Pseudomonadota</taxon>
        <taxon>Gammaproteobacteria</taxon>
        <taxon>Chromatiales</taxon>
        <taxon>Ectothiorhodospiraceae</taxon>
        <taxon>Thiogranum</taxon>
    </lineage>
</organism>
<keyword evidence="15 18" id="KW-0676">Redox-active center</keyword>
<dbReference type="EMBL" id="SMFX01000001">
    <property type="protein sequence ID" value="TCK19451.1"/>
    <property type="molecule type" value="Genomic_DNA"/>
</dbReference>
<comment type="similarity">
    <text evidence="2 18">Belongs to the thioredoxin family. DsbD subfamily.</text>
</comment>
<feature type="domain" description="Thioredoxin" evidence="20">
    <location>
        <begin position="623"/>
        <end position="756"/>
    </location>
</feature>
<comment type="catalytic activity">
    <reaction evidence="16 18">
        <text>[protein]-dithiol + NAD(+) = [protein]-disulfide + NADH + H(+)</text>
        <dbReference type="Rhea" id="RHEA:18749"/>
        <dbReference type="Rhea" id="RHEA-COMP:10593"/>
        <dbReference type="Rhea" id="RHEA-COMP:10594"/>
        <dbReference type="ChEBI" id="CHEBI:15378"/>
        <dbReference type="ChEBI" id="CHEBI:29950"/>
        <dbReference type="ChEBI" id="CHEBI:50058"/>
        <dbReference type="ChEBI" id="CHEBI:57540"/>
        <dbReference type="ChEBI" id="CHEBI:57945"/>
        <dbReference type="EC" id="1.8.1.8"/>
    </reaction>
</comment>
<evidence type="ECO:0000256" key="1">
    <source>
        <dbReference type="ARBA" id="ARBA00004429"/>
    </source>
</evidence>
<dbReference type="InterPro" id="IPR003834">
    <property type="entry name" value="Cyt_c_assmbl_TM_dom"/>
</dbReference>
<dbReference type="PROSITE" id="PS51352">
    <property type="entry name" value="THIOREDOXIN_2"/>
    <property type="match status" value="1"/>
</dbReference>
<dbReference type="InterPro" id="IPR022910">
    <property type="entry name" value="Thiol_diS_interchange_DbsD"/>
</dbReference>
<evidence type="ECO:0000256" key="3">
    <source>
        <dbReference type="ARBA" id="ARBA00022448"/>
    </source>
</evidence>
<dbReference type="PANTHER" id="PTHR32234">
    <property type="entry name" value="THIOL:DISULFIDE INTERCHANGE PROTEIN DSBD"/>
    <property type="match status" value="1"/>
</dbReference>
<feature type="disulfide bond" description="Redox-active" evidence="18">
    <location>
        <begin position="671"/>
        <end position="674"/>
    </location>
</feature>
<keyword evidence="5 18" id="KW-0997">Cell inner membrane</keyword>
<feature type="disulfide bond" description="Redox-active" evidence="18">
    <location>
        <begin position="353"/>
        <end position="475"/>
    </location>
</feature>
<feature type="transmembrane region" description="Helical" evidence="18">
    <location>
        <begin position="414"/>
        <end position="436"/>
    </location>
</feature>
<dbReference type="InterPro" id="IPR013766">
    <property type="entry name" value="Thioredoxin_domain"/>
</dbReference>
<feature type="signal peptide" evidence="18">
    <location>
        <begin position="1"/>
        <end position="18"/>
    </location>
</feature>
<dbReference type="InterPro" id="IPR028250">
    <property type="entry name" value="DsbDN"/>
</dbReference>
<keyword evidence="3 18" id="KW-0813">Transport</keyword>
<reference evidence="21 22" key="1">
    <citation type="submission" date="2019-03" db="EMBL/GenBank/DDBJ databases">
        <title>Genomic Encyclopedia of Type Strains, Phase IV (KMG-IV): sequencing the most valuable type-strain genomes for metagenomic binning, comparative biology and taxonomic classification.</title>
        <authorList>
            <person name="Goeker M."/>
        </authorList>
    </citation>
    <scope>NUCLEOTIDE SEQUENCE [LARGE SCALE GENOMIC DNA]</scope>
    <source>
        <strain evidence="21 22">DSM 19610</strain>
    </source>
</reference>
<name>A0A4R1HFA0_9GAMM</name>
<dbReference type="GO" id="GO:0009055">
    <property type="term" value="F:electron transfer activity"/>
    <property type="evidence" value="ECO:0007669"/>
    <property type="project" value="UniProtKB-UniRule"/>
</dbReference>
<feature type="region of interest" description="Disordered" evidence="19">
    <location>
        <begin position="299"/>
        <end position="319"/>
    </location>
</feature>
<evidence type="ECO:0000256" key="17">
    <source>
        <dbReference type="ARBA" id="ARBA00047804"/>
    </source>
</evidence>
<evidence type="ECO:0000256" key="8">
    <source>
        <dbReference type="ARBA" id="ARBA00022748"/>
    </source>
</evidence>
<evidence type="ECO:0000256" key="13">
    <source>
        <dbReference type="ARBA" id="ARBA00023136"/>
    </source>
</evidence>
<comment type="catalytic activity">
    <reaction evidence="17 18">
        <text>[protein]-dithiol + NADP(+) = [protein]-disulfide + NADPH + H(+)</text>
        <dbReference type="Rhea" id="RHEA:18753"/>
        <dbReference type="Rhea" id="RHEA-COMP:10593"/>
        <dbReference type="Rhea" id="RHEA-COMP:10594"/>
        <dbReference type="ChEBI" id="CHEBI:15378"/>
        <dbReference type="ChEBI" id="CHEBI:29950"/>
        <dbReference type="ChEBI" id="CHEBI:50058"/>
        <dbReference type="ChEBI" id="CHEBI:57783"/>
        <dbReference type="ChEBI" id="CHEBI:58349"/>
        <dbReference type="EC" id="1.8.1.8"/>
    </reaction>
</comment>
<dbReference type="PROSITE" id="PS00194">
    <property type="entry name" value="THIOREDOXIN_1"/>
    <property type="match status" value="1"/>
</dbReference>
<dbReference type="InterPro" id="IPR036249">
    <property type="entry name" value="Thioredoxin-like_sf"/>
</dbReference>
<dbReference type="Pfam" id="PF13899">
    <property type="entry name" value="Thioredoxin_7"/>
    <property type="match status" value="1"/>
</dbReference>
<keyword evidence="11 18" id="KW-0560">Oxidoreductase</keyword>
<dbReference type="RefSeq" id="WP_132974131.1">
    <property type="nucleotide sequence ID" value="NZ_SMFX01000001.1"/>
</dbReference>
<dbReference type="HAMAP" id="MF_00399">
    <property type="entry name" value="DbsD"/>
    <property type="match status" value="1"/>
</dbReference>
<protein>
    <recommendedName>
        <fullName evidence="18">Thiol:disulfide interchange protein DsbD</fullName>
        <ecNumber evidence="18">1.8.1.8</ecNumber>
    </recommendedName>
    <alternativeName>
        <fullName evidence="18">Protein-disulfide reductase</fullName>
        <shortName evidence="18">Disulfide reductase</shortName>
    </alternativeName>
</protein>
<dbReference type="InterPro" id="IPR017937">
    <property type="entry name" value="Thioredoxin_CS"/>
</dbReference>
<dbReference type="InterPro" id="IPR035671">
    <property type="entry name" value="DsbD_gamma"/>
</dbReference>
<evidence type="ECO:0000256" key="11">
    <source>
        <dbReference type="ARBA" id="ARBA00023002"/>
    </source>
</evidence>
<keyword evidence="8 18" id="KW-0201">Cytochrome c-type biogenesis</keyword>
<dbReference type="GO" id="GO:0047134">
    <property type="term" value="F:protein-disulfide reductase [NAD(P)H] activity"/>
    <property type="evidence" value="ECO:0007669"/>
    <property type="project" value="UniProtKB-UniRule"/>
</dbReference>
<evidence type="ECO:0000256" key="16">
    <source>
        <dbReference type="ARBA" id="ARBA00047388"/>
    </source>
</evidence>
<evidence type="ECO:0000256" key="12">
    <source>
        <dbReference type="ARBA" id="ARBA00023027"/>
    </source>
</evidence>
<feature type="transmembrane region" description="Helical" evidence="18">
    <location>
        <begin position="378"/>
        <end position="402"/>
    </location>
</feature>
<dbReference type="EC" id="1.8.1.8" evidence="18"/>
<dbReference type="Gene3D" id="3.40.30.10">
    <property type="entry name" value="Glutaredoxin"/>
    <property type="match status" value="1"/>
</dbReference>
<keyword evidence="12 18" id="KW-0520">NAD</keyword>
<evidence type="ECO:0000256" key="7">
    <source>
        <dbReference type="ARBA" id="ARBA00022729"/>
    </source>
</evidence>
<evidence type="ECO:0000256" key="9">
    <source>
        <dbReference type="ARBA" id="ARBA00022982"/>
    </source>
</evidence>
<dbReference type="Gene3D" id="2.60.40.1250">
    <property type="entry name" value="Thiol:disulfide interchange protein DsbD, N-terminal domain"/>
    <property type="match status" value="2"/>
</dbReference>
<feature type="transmembrane region" description="Helical" evidence="18">
    <location>
        <begin position="493"/>
        <end position="522"/>
    </location>
</feature>
<dbReference type="NCBIfam" id="NF001419">
    <property type="entry name" value="PRK00293.1"/>
    <property type="match status" value="1"/>
</dbReference>
<dbReference type="GO" id="GO:0017004">
    <property type="term" value="P:cytochrome complex assembly"/>
    <property type="evidence" value="ECO:0007669"/>
    <property type="project" value="UniProtKB-UniRule"/>
</dbReference>
<evidence type="ECO:0000256" key="19">
    <source>
        <dbReference type="SAM" id="MobiDB-lite"/>
    </source>
</evidence>
<comment type="function">
    <text evidence="18">Required to facilitate the formation of correct disulfide bonds in some periplasmic proteins and for the assembly of the periplasmic c-type cytochromes. Acts by transferring electrons from cytoplasmic thioredoxin to the periplasm. This transfer involves a cascade of disulfide bond formation and reduction steps.</text>
</comment>
<keyword evidence="22" id="KW-1185">Reference proteome</keyword>
<evidence type="ECO:0000259" key="20">
    <source>
        <dbReference type="PROSITE" id="PS51352"/>
    </source>
</evidence>
<dbReference type="SUPFAM" id="SSF52833">
    <property type="entry name" value="Thioredoxin-like"/>
    <property type="match status" value="1"/>
</dbReference>
<dbReference type="AlphaFoldDB" id="A0A4R1HFA0"/>
<evidence type="ECO:0000256" key="15">
    <source>
        <dbReference type="ARBA" id="ARBA00023284"/>
    </source>
</evidence>
<keyword evidence="9 18" id="KW-0249">Electron transport</keyword>
<proteinExistence type="inferred from homology"/>